<dbReference type="Proteomes" id="UP000400924">
    <property type="component" value="Unassembled WGS sequence"/>
</dbReference>
<organism evidence="2 3">
    <name type="scientific">Streptomyces spongiae</name>
    <dbReference type="NCBI Taxonomy" id="565072"/>
    <lineage>
        <taxon>Bacteria</taxon>
        <taxon>Bacillati</taxon>
        <taxon>Actinomycetota</taxon>
        <taxon>Actinomycetes</taxon>
        <taxon>Kitasatosporales</taxon>
        <taxon>Streptomycetaceae</taxon>
        <taxon>Streptomyces</taxon>
    </lineage>
</organism>
<gene>
    <name evidence="2" type="ORF">FNH08_37790</name>
</gene>
<feature type="compositionally biased region" description="Polar residues" evidence="1">
    <location>
        <begin position="45"/>
        <end position="65"/>
    </location>
</feature>
<proteinExistence type="predicted"/>
<comment type="caution">
    <text evidence="2">The sequence shown here is derived from an EMBL/GenBank/DDBJ whole genome shotgun (WGS) entry which is preliminary data.</text>
</comment>
<dbReference type="OrthoDB" id="4325521at2"/>
<evidence type="ECO:0000313" key="2">
    <source>
        <dbReference type="EMBL" id="MPY62702.1"/>
    </source>
</evidence>
<dbReference type="EMBL" id="VJZC01000450">
    <property type="protein sequence ID" value="MPY62702.1"/>
    <property type="molecule type" value="Genomic_DNA"/>
</dbReference>
<evidence type="ECO:0000256" key="1">
    <source>
        <dbReference type="SAM" id="MobiDB-lite"/>
    </source>
</evidence>
<keyword evidence="3" id="KW-1185">Reference proteome</keyword>
<sequence>MQLQGGGGRQRDGGAPARARSSVGELATDDNAADVRAKPRGPGVIQTTGPRWVTVPSSNWSPSHD</sequence>
<reference evidence="2 3" key="1">
    <citation type="submission" date="2019-07" db="EMBL/GenBank/DDBJ databases">
        <title>New species of Amycolatopsis and Streptomyces.</title>
        <authorList>
            <person name="Duangmal K."/>
            <person name="Teo W.F.A."/>
            <person name="Lipun K."/>
        </authorList>
    </citation>
    <scope>NUCLEOTIDE SEQUENCE [LARGE SCALE GENOMIC DNA]</scope>
    <source>
        <strain evidence="2 3">NBRC 106415</strain>
    </source>
</reference>
<dbReference type="AlphaFoldDB" id="A0A5N8XTI9"/>
<accession>A0A5N8XTI9</accession>
<name>A0A5N8XTI9_9ACTN</name>
<protein>
    <submittedName>
        <fullName evidence="2">Uncharacterized protein</fullName>
    </submittedName>
</protein>
<feature type="region of interest" description="Disordered" evidence="1">
    <location>
        <begin position="1"/>
        <end position="65"/>
    </location>
</feature>
<evidence type="ECO:0000313" key="3">
    <source>
        <dbReference type="Proteomes" id="UP000400924"/>
    </source>
</evidence>